<sequence length="434" mass="50396">MSQTNDITKTARKVRRLLRNTLKPFDATNSGKILFDLFKEQLLKLNVILKIEDFEAIKDKFVDQDNKIEYTPALRRLKLHHDRGRYVWYMDKGDNESIFLSGVVRNQQLSEDNQLGFMLNSHKYLPIYSSFQDNKKGRVEGSLIGKLQQSHVDIRTLEAIKAQAIMLIKDQKPKNTSATFKYILNSYGSKIPDQLKNDLITHCIDSEGNFKLSQLYDLVEAYKFAPQGTKYYNSQFLSSNVKEALWTSESASFRINPEDQQAQLKRKLSQQINEKFRMVSQAFRFFDNDKDGVVNFSDFLISLENFTIFATKKELKSLFNHLDEGNKGYLKLEDFSALFAKRNSSTPIPEKTSNLKKSRQIGFISERRNVKLKSYENSPRQKDTQRSSESLEKAQVRSFDSQNLLKNGPKYVPKNKSFLSEIKRPLQRQNISQL</sequence>
<dbReference type="PROSITE" id="PS00018">
    <property type="entry name" value="EF_HAND_1"/>
    <property type="match status" value="1"/>
</dbReference>
<proteinExistence type="predicted"/>
<keyword evidence="5" id="KW-1185">Reference proteome</keyword>
<dbReference type="SUPFAM" id="SSF47473">
    <property type="entry name" value="EF-hand"/>
    <property type="match status" value="1"/>
</dbReference>
<dbReference type="InterPro" id="IPR011992">
    <property type="entry name" value="EF-hand-dom_pair"/>
</dbReference>
<dbReference type="Gene3D" id="1.10.238.10">
    <property type="entry name" value="EF-hand"/>
    <property type="match status" value="1"/>
</dbReference>
<dbReference type="InterPro" id="IPR002048">
    <property type="entry name" value="EF_hand_dom"/>
</dbReference>
<keyword evidence="1" id="KW-0106">Calcium</keyword>
<reference evidence="4" key="1">
    <citation type="submission" date="2021-09" db="EMBL/GenBank/DDBJ databases">
        <authorList>
            <consortium name="AG Swart"/>
            <person name="Singh M."/>
            <person name="Singh A."/>
            <person name="Seah K."/>
            <person name="Emmerich C."/>
        </authorList>
    </citation>
    <scope>NUCLEOTIDE SEQUENCE</scope>
    <source>
        <strain evidence="4">ATCC30299</strain>
    </source>
</reference>
<feature type="region of interest" description="Disordered" evidence="2">
    <location>
        <begin position="374"/>
        <end position="393"/>
    </location>
</feature>
<dbReference type="Pfam" id="PF13833">
    <property type="entry name" value="EF-hand_8"/>
    <property type="match status" value="2"/>
</dbReference>
<dbReference type="InterPro" id="IPR052603">
    <property type="entry name" value="EFCB6"/>
</dbReference>
<dbReference type="PROSITE" id="PS50222">
    <property type="entry name" value="EF_HAND_2"/>
    <property type="match status" value="2"/>
</dbReference>
<evidence type="ECO:0000256" key="2">
    <source>
        <dbReference type="SAM" id="MobiDB-lite"/>
    </source>
</evidence>
<evidence type="ECO:0000256" key="1">
    <source>
        <dbReference type="ARBA" id="ARBA00022837"/>
    </source>
</evidence>
<dbReference type="SMART" id="SM00054">
    <property type="entry name" value="EFh"/>
    <property type="match status" value="2"/>
</dbReference>
<organism evidence="4 5">
    <name type="scientific">Blepharisma stoltei</name>
    <dbReference type="NCBI Taxonomy" id="1481888"/>
    <lineage>
        <taxon>Eukaryota</taxon>
        <taxon>Sar</taxon>
        <taxon>Alveolata</taxon>
        <taxon>Ciliophora</taxon>
        <taxon>Postciliodesmatophora</taxon>
        <taxon>Heterotrichea</taxon>
        <taxon>Heterotrichida</taxon>
        <taxon>Blepharismidae</taxon>
        <taxon>Blepharisma</taxon>
    </lineage>
</organism>
<dbReference type="PANTHER" id="PTHR20875:SF2">
    <property type="entry name" value="EF-HAND CALCIUM-BINDING DOMAIN-CONTAINING PROTEIN 6"/>
    <property type="match status" value="1"/>
</dbReference>
<gene>
    <name evidence="4" type="ORF">BSTOLATCC_MIC17667</name>
</gene>
<feature type="compositionally biased region" description="Basic and acidic residues" evidence="2">
    <location>
        <begin position="379"/>
        <end position="393"/>
    </location>
</feature>
<protein>
    <recommendedName>
        <fullName evidence="3">EF-hand domain-containing protein</fullName>
    </recommendedName>
</protein>
<evidence type="ECO:0000313" key="5">
    <source>
        <dbReference type="Proteomes" id="UP001162131"/>
    </source>
</evidence>
<dbReference type="EMBL" id="CAJZBQ010000017">
    <property type="protein sequence ID" value="CAG9317043.1"/>
    <property type="molecule type" value="Genomic_DNA"/>
</dbReference>
<dbReference type="AlphaFoldDB" id="A0AAU9IRC5"/>
<evidence type="ECO:0000259" key="3">
    <source>
        <dbReference type="PROSITE" id="PS50222"/>
    </source>
</evidence>
<feature type="domain" description="EF-hand" evidence="3">
    <location>
        <begin position="274"/>
        <end position="309"/>
    </location>
</feature>
<dbReference type="GO" id="GO:0005509">
    <property type="term" value="F:calcium ion binding"/>
    <property type="evidence" value="ECO:0007669"/>
    <property type="project" value="InterPro"/>
</dbReference>
<dbReference type="InterPro" id="IPR018247">
    <property type="entry name" value="EF_Hand_1_Ca_BS"/>
</dbReference>
<dbReference type="Proteomes" id="UP001162131">
    <property type="component" value="Unassembled WGS sequence"/>
</dbReference>
<evidence type="ECO:0000313" key="4">
    <source>
        <dbReference type="EMBL" id="CAG9317043.1"/>
    </source>
</evidence>
<name>A0AAU9IRC5_9CILI</name>
<comment type="caution">
    <text evidence="4">The sequence shown here is derived from an EMBL/GenBank/DDBJ whole genome shotgun (WGS) entry which is preliminary data.</text>
</comment>
<dbReference type="GO" id="GO:0005654">
    <property type="term" value="C:nucleoplasm"/>
    <property type="evidence" value="ECO:0007669"/>
    <property type="project" value="TreeGrafter"/>
</dbReference>
<accession>A0AAU9IRC5</accession>
<feature type="domain" description="EF-hand" evidence="3">
    <location>
        <begin position="310"/>
        <end position="345"/>
    </location>
</feature>
<dbReference type="PANTHER" id="PTHR20875">
    <property type="entry name" value="EF-HAND CALCIUM-BINDING DOMAIN-CONTAINING PROTEIN 6-RELATED"/>
    <property type="match status" value="1"/>
</dbReference>